<dbReference type="Pfam" id="PF00959">
    <property type="entry name" value="Phage_lysozyme"/>
    <property type="match status" value="1"/>
</dbReference>
<keyword evidence="3 5" id="KW-0378">Hydrolase</keyword>
<dbReference type="RefSeq" id="WP_371746386.1">
    <property type="nucleotide sequence ID" value="NZ_CZBF01000002.1"/>
</dbReference>
<feature type="chain" id="PRO_5008029930" description="Lysozyme" evidence="4">
    <location>
        <begin position="24"/>
        <end position="167"/>
    </location>
</feature>
<evidence type="ECO:0000313" key="5">
    <source>
        <dbReference type="EMBL" id="CUP56627.1"/>
    </source>
</evidence>
<keyword evidence="2 3" id="KW-0081">Bacteriolytic enzyme</keyword>
<name>A0A174PC40_BACUN</name>
<dbReference type="SUPFAM" id="SSF53955">
    <property type="entry name" value="Lysozyme-like"/>
    <property type="match status" value="1"/>
</dbReference>
<dbReference type="GO" id="GO:0042742">
    <property type="term" value="P:defense response to bacterium"/>
    <property type="evidence" value="ECO:0007669"/>
    <property type="project" value="UniProtKB-KW"/>
</dbReference>
<dbReference type="GO" id="GO:0003796">
    <property type="term" value="F:lysozyme activity"/>
    <property type="evidence" value="ECO:0007669"/>
    <property type="project" value="UniProtKB-EC"/>
</dbReference>
<dbReference type="Proteomes" id="UP000095788">
    <property type="component" value="Unassembled WGS sequence"/>
</dbReference>
<organism evidence="5 6">
    <name type="scientific">Bacteroides uniformis</name>
    <dbReference type="NCBI Taxonomy" id="820"/>
    <lineage>
        <taxon>Bacteria</taxon>
        <taxon>Pseudomonadati</taxon>
        <taxon>Bacteroidota</taxon>
        <taxon>Bacteroidia</taxon>
        <taxon>Bacteroidales</taxon>
        <taxon>Bacteroidaceae</taxon>
        <taxon>Bacteroides</taxon>
    </lineage>
</organism>
<proteinExistence type="inferred from homology"/>
<keyword evidence="4" id="KW-0732">Signal</keyword>
<sequence>MSRAWLKLTAGVFMAFVVSSAFAQGKGEVPDSLFDKAVEFIKRAEGWHRGQMPYIGYGHRLLPGETLTENLSKAQADSLLRSDLRKCCDAFREFENDALLLGVLSYNVGIFRLKGHGRIPKSRLIRKLEKGERDIYEEYVSFRCYKGKVIPSIERRRKAEFALFYIP</sequence>
<comment type="similarity">
    <text evidence="3">Belongs to the glycosyl hydrolase 24 family.</text>
</comment>
<dbReference type="AlphaFoldDB" id="A0A174PC40"/>
<dbReference type="EMBL" id="CZBF01000002">
    <property type="protein sequence ID" value="CUP56627.1"/>
    <property type="molecule type" value="Genomic_DNA"/>
</dbReference>
<keyword evidence="1 3" id="KW-0929">Antimicrobial</keyword>
<feature type="signal peptide" evidence="4">
    <location>
        <begin position="1"/>
        <end position="23"/>
    </location>
</feature>
<reference evidence="5 6" key="1">
    <citation type="submission" date="2015-09" db="EMBL/GenBank/DDBJ databases">
        <authorList>
            <consortium name="Pathogen Informatics"/>
        </authorList>
    </citation>
    <scope>NUCLEOTIDE SEQUENCE [LARGE SCALE GENOMIC DNA]</scope>
    <source>
        <strain evidence="5 6">2789STDY5834942</strain>
    </source>
</reference>
<protein>
    <recommendedName>
        <fullName evidence="3">Lysozyme</fullName>
        <ecNumber evidence="3">3.2.1.17</ecNumber>
    </recommendedName>
</protein>
<accession>A0A174PC40</accession>
<evidence type="ECO:0000256" key="1">
    <source>
        <dbReference type="ARBA" id="ARBA00022529"/>
    </source>
</evidence>
<dbReference type="InterPro" id="IPR002196">
    <property type="entry name" value="Glyco_hydro_24"/>
</dbReference>
<evidence type="ECO:0000256" key="3">
    <source>
        <dbReference type="RuleBase" id="RU003788"/>
    </source>
</evidence>
<dbReference type="GO" id="GO:0031640">
    <property type="term" value="P:killing of cells of another organism"/>
    <property type="evidence" value="ECO:0007669"/>
    <property type="project" value="UniProtKB-KW"/>
</dbReference>
<comment type="catalytic activity">
    <reaction evidence="3">
        <text>Hydrolysis of (1-&gt;4)-beta-linkages between N-acetylmuramic acid and N-acetyl-D-glucosamine residues in a peptidoglycan and between N-acetyl-D-glucosamine residues in chitodextrins.</text>
        <dbReference type="EC" id="3.2.1.17"/>
    </reaction>
</comment>
<keyword evidence="3" id="KW-0326">Glycosidase</keyword>
<dbReference type="InterPro" id="IPR023346">
    <property type="entry name" value="Lysozyme-like_dom_sf"/>
</dbReference>
<dbReference type="InterPro" id="IPR023347">
    <property type="entry name" value="Lysozyme_dom_sf"/>
</dbReference>
<dbReference type="EC" id="3.2.1.17" evidence="3"/>
<dbReference type="GO" id="GO:0016998">
    <property type="term" value="P:cell wall macromolecule catabolic process"/>
    <property type="evidence" value="ECO:0007669"/>
    <property type="project" value="InterPro"/>
</dbReference>
<evidence type="ECO:0000256" key="2">
    <source>
        <dbReference type="ARBA" id="ARBA00022638"/>
    </source>
</evidence>
<evidence type="ECO:0000256" key="4">
    <source>
        <dbReference type="SAM" id="SignalP"/>
    </source>
</evidence>
<gene>
    <name evidence="5" type="ORF">ERS852554_01055</name>
</gene>
<evidence type="ECO:0000313" key="6">
    <source>
        <dbReference type="Proteomes" id="UP000095788"/>
    </source>
</evidence>
<dbReference type="GO" id="GO:0009253">
    <property type="term" value="P:peptidoglycan catabolic process"/>
    <property type="evidence" value="ECO:0007669"/>
    <property type="project" value="InterPro"/>
</dbReference>
<dbReference type="Gene3D" id="1.10.530.40">
    <property type="match status" value="1"/>
</dbReference>